<evidence type="ECO:0000313" key="2">
    <source>
        <dbReference type="EMBL" id="QBE98905.1"/>
    </source>
</evidence>
<evidence type="ECO:0000256" key="1">
    <source>
        <dbReference type="SAM" id="Coils"/>
    </source>
</evidence>
<keyword evidence="1" id="KW-0175">Coiled coil</keyword>
<reference evidence="2 3" key="1">
    <citation type="submission" date="2019-01" db="EMBL/GenBank/DDBJ databases">
        <title>PMF-metabolizing Aryl O-demethylase.</title>
        <authorList>
            <person name="Kim M."/>
        </authorList>
    </citation>
    <scope>NUCLEOTIDE SEQUENCE [LARGE SCALE GENOMIC DNA]</scope>
    <source>
        <strain evidence="2 3">PMF1</strain>
    </source>
</reference>
<accession>A0A4P6M418</accession>
<feature type="coiled-coil region" evidence="1">
    <location>
        <begin position="48"/>
        <end position="89"/>
    </location>
</feature>
<evidence type="ECO:0000313" key="3">
    <source>
        <dbReference type="Proteomes" id="UP000289794"/>
    </source>
</evidence>
<gene>
    <name evidence="2" type="ORF">PMF13cell1_04474</name>
</gene>
<proteinExistence type="predicted"/>
<dbReference type="KEGG" id="bpro:PMF13cell1_04474"/>
<dbReference type="RefSeq" id="WP_130182168.1">
    <property type="nucleotide sequence ID" value="NZ_CP035945.1"/>
</dbReference>
<protein>
    <submittedName>
        <fullName evidence="2">Uncharacterized protein</fullName>
    </submittedName>
</protein>
<dbReference type="Proteomes" id="UP000289794">
    <property type="component" value="Chromosome"/>
</dbReference>
<dbReference type="EMBL" id="CP035945">
    <property type="protein sequence ID" value="QBE98905.1"/>
    <property type="molecule type" value="Genomic_DNA"/>
</dbReference>
<sequence length="92" mass="10348">MRAVKGNKEYTIDETQKKGYLDSGFDVLDDDGTVIGYGRGKTVPYDDHMKAVKEIERLQELCADLQEEKAGLQRELETLKAEKKPASRKAGE</sequence>
<dbReference type="AlphaFoldDB" id="A0A4P6M418"/>
<name>A0A4P6M418_9FIRM</name>
<organism evidence="2 3">
    <name type="scientific">Blautia producta</name>
    <dbReference type="NCBI Taxonomy" id="33035"/>
    <lineage>
        <taxon>Bacteria</taxon>
        <taxon>Bacillati</taxon>
        <taxon>Bacillota</taxon>
        <taxon>Clostridia</taxon>
        <taxon>Lachnospirales</taxon>
        <taxon>Lachnospiraceae</taxon>
        <taxon>Blautia</taxon>
    </lineage>
</organism>